<comment type="caution">
    <text evidence="2">The sequence shown here is derived from an EMBL/GenBank/DDBJ whole genome shotgun (WGS) entry which is preliminary data.</text>
</comment>
<evidence type="ECO:0008006" key="4">
    <source>
        <dbReference type="Google" id="ProtNLM"/>
    </source>
</evidence>
<reference evidence="3" key="1">
    <citation type="journal article" date="2019" name="Int. J. Syst. Evol. Microbiol.">
        <title>The Global Catalogue of Microorganisms (GCM) 10K type strain sequencing project: providing services to taxonomists for standard genome sequencing and annotation.</title>
        <authorList>
            <consortium name="The Broad Institute Genomics Platform"/>
            <consortium name="The Broad Institute Genome Sequencing Center for Infectious Disease"/>
            <person name="Wu L."/>
            <person name="Ma J."/>
        </authorList>
    </citation>
    <scope>NUCLEOTIDE SEQUENCE [LARGE SCALE GENOMIC DNA]</scope>
    <source>
        <strain evidence="3">KCTC 19812</strain>
    </source>
</reference>
<evidence type="ECO:0000256" key="1">
    <source>
        <dbReference type="SAM" id="SignalP"/>
    </source>
</evidence>
<dbReference type="InterPro" id="IPR023614">
    <property type="entry name" value="Porin_dom_sf"/>
</dbReference>
<dbReference type="Proteomes" id="UP001597414">
    <property type="component" value="Unassembled WGS sequence"/>
</dbReference>
<dbReference type="EMBL" id="JBHUIV010000015">
    <property type="protein sequence ID" value="MFD2201776.1"/>
    <property type="molecule type" value="Genomic_DNA"/>
</dbReference>
<accession>A0ABW5B8V8</accession>
<organism evidence="2 3">
    <name type="scientific">Shivajiella indica</name>
    <dbReference type="NCBI Taxonomy" id="872115"/>
    <lineage>
        <taxon>Bacteria</taxon>
        <taxon>Pseudomonadati</taxon>
        <taxon>Bacteroidota</taxon>
        <taxon>Cytophagia</taxon>
        <taxon>Cytophagales</taxon>
        <taxon>Cyclobacteriaceae</taxon>
        <taxon>Shivajiella</taxon>
    </lineage>
</organism>
<gene>
    <name evidence="2" type="ORF">ACFSKV_09370</name>
</gene>
<dbReference type="RefSeq" id="WP_380801746.1">
    <property type="nucleotide sequence ID" value="NZ_JBHUIV010000015.1"/>
</dbReference>
<keyword evidence="1" id="KW-0732">Signal</keyword>
<feature type="chain" id="PRO_5045222316" description="Porin" evidence="1">
    <location>
        <begin position="24"/>
        <end position="419"/>
    </location>
</feature>
<evidence type="ECO:0000313" key="3">
    <source>
        <dbReference type="Proteomes" id="UP001597414"/>
    </source>
</evidence>
<feature type="signal peptide" evidence="1">
    <location>
        <begin position="1"/>
        <end position="23"/>
    </location>
</feature>
<proteinExistence type="predicted"/>
<dbReference type="Gene3D" id="2.40.160.10">
    <property type="entry name" value="Porin"/>
    <property type="match status" value="1"/>
</dbReference>
<keyword evidence="3" id="KW-1185">Reference proteome</keyword>
<name>A0ABW5B8V8_9BACT</name>
<dbReference type="SUPFAM" id="SSF56935">
    <property type="entry name" value="Porins"/>
    <property type="match status" value="1"/>
</dbReference>
<sequence>MKTKSKLTALFMIFLFFEVSVNAQDEADRYPQRFRYRYVEPGAFQDTSKTAGFDPSLYHPFFIKSKDGQYSLNISAYAQLRYNVAFLSNTPDEINSTDLGYNLGRFRTFLEGNLTDKFYYHLRTNVNPSGKFELIAAYIQYNIDNKNWLRFGRQFMALSLEDWMYPLDLASIEFSAMDFEFAIWSSFGLQWRHVASEKFRTYASVGNGSYGGRRDFPAPAASDLALIARGEWNIMGGTWGRWDDMVGRRDKFPIGMLLGFSIGNQFRFDKEVIQTEANGGTQVNMDFSLQGENIHFFSAYNRTWKRYETGVGENAYREGFYTTLGYWLDNQWFSYARFDFVGKGNTPDPQNSLKNYAAPGAGISYYPFFFNNKVRFTLEFNHLSNPIDQTTVAPDGQLGFVPTPYGGQSSIRFQAQFGF</sequence>
<protein>
    <recommendedName>
        <fullName evidence="4">Porin</fullName>
    </recommendedName>
</protein>
<evidence type="ECO:0000313" key="2">
    <source>
        <dbReference type="EMBL" id="MFD2201776.1"/>
    </source>
</evidence>